<keyword evidence="1 8" id="KW-0813">Transport</keyword>
<organism evidence="9 10">
    <name type="scientific">Tissierella pigra</name>
    <dbReference type="NCBI Taxonomy" id="2607614"/>
    <lineage>
        <taxon>Bacteria</taxon>
        <taxon>Bacillati</taxon>
        <taxon>Bacillota</taxon>
        <taxon>Tissierellia</taxon>
        <taxon>Tissierellales</taxon>
        <taxon>Tissierellaceae</taxon>
        <taxon>Tissierella</taxon>
    </lineage>
</organism>
<feature type="transmembrane region" description="Helical" evidence="8">
    <location>
        <begin position="116"/>
        <end position="135"/>
    </location>
</feature>
<feature type="transmembrane region" description="Helical" evidence="8">
    <location>
        <begin position="141"/>
        <end position="162"/>
    </location>
</feature>
<dbReference type="GO" id="GO:0005384">
    <property type="term" value="F:manganese ion transmembrane transporter activity"/>
    <property type="evidence" value="ECO:0007669"/>
    <property type="project" value="UniProtKB-UniRule"/>
</dbReference>
<proteinExistence type="inferred from homology"/>
<dbReference type="AlphaFoldDB" id="A0A6N7XQE8"/>
<dbReference type="GO" id="GO:0005886">
    <property type="term" value="C:plasma membrane"/>
    <property type="evidence" value="ECO:0007669"/>
    <property type="project" value="UniProtKB-SubCell"/>
</dbReference>
<dbReference type="PANTHER" id="PTHR35529:SF1">
    <property type="entry name" value="MANGANESE EFFLUX PUMP MNTP-RELATED"/>
    <property type="match status" value="1"/>
</dbReference>
<feature type="transmembrane region" description="Helical" evidence="8">
    <location>
        <begin position="65"/>
        <end position="85"/>
    </location>
</feature>
<feature type="transmembrane region" description="Helical" evidence="8">
    <location>
        <begin position="6"/>
        <end position="26"/>
    </location>
</feature>
<dbReference type="RefSeq" id="WP_154442429.1">
    <property type="nucleotide sequence ID" value="NZ_JAHLPJ010000001.1"/>
</dbReference>
<sequence length="198" mass="21640">MSLFELFIIAVGLSMDAFAVAVCKGLSMNRISIKKAGIVGLYFGIFQSVMPLIGYFLGIRFHNKITYMDHWIAFILLGFIGITMIRESRKGKCGIEVNSQTNEGTNEFLDFKNMSVLALATSIDALAIGVTFAFLNVNITSAVSFIGIVTFILSMIGVKIGNVFGSVYKSKAEFIGGLILILMGFKILLSHLGIIVFR</sequence>
<comment type="similarity">
    <text evidence="8">Belongs to the MntP (TC 9.B.29) family.</text>
</comment>
<evidence type="ECO:0000256" key="5">
    <source>
        <dbReference type="ARBA" id="ARBA00023065"/>
    </source>
</evidence>
<comment type="caution">
    <text evidence="9">The sequence shown here is derived from an EMBL/GenBank/DDBJ whole genome shotgun (WGS) entry which is preliminary data.</text>
</comment>
<dbReference type="EMBL" id="VUNQ01000052">
    <property type="protein sequence ID" value="MSU03032.1"/>
    <property type="molecule type" value="Genomic_DNA"/>
</dbReference>
<evidence type="ECO:0000256" key="7">
    <source>
        <dbReference type="ARBA" id="ARBA00023211"/>
    </source>
</evidence>
<dbReference type="InterPro" id="IPR003810">
    <property type="entry name" value="Mntp/YtaF"/>
</dbReference>
<keyword evidence="10" id="KW-1185">Reference proteome</keyword>
<gene>
    <name evidence="8" type="primary">mntP</name>
    <name evidence="9" type="ORF">FYJ83_16335</name>
</gene>
<evidence type="ECO:0000313" key="10">
    <source>
        <dbReference type="Proteomes" id="UP000469523"/>
    </source>
</evidence>
<protein>
    <recommendedName>
        <fullName evidence="8">Putative manganese efflux pump MntP</fullName>
    </recommendedName>
</protein>
<dbReference type="HAMAP" id="MF_01521">
    <property type="entry name" value="MntP_pump"/>
    <property type="match status" value="1"/>
</dbReference>
<keyword evidence="4 8" id="KW-1133">Transmembrane helix</keyword>
<evidence type="ECO:0000256" key="8">
    <source>
        <dbReference type="HAMAP-Rule" id="MF_01521"/>
    </source>
</evidence>
<comment type="function">
    <text evidence="8">Probably functions as a manganese efflux pump.</text>
</comment>
<feature type="transmembrane region" description="Helical" evidence="8">
    <location>
        <begin position="174"/>
        <end position="197"/>
    </location>
</feature>
<evidence type="ECO:0000256" key="1">
    <source>
        <dbReference type="ARBA" id="ARBA00022448"/>
    </source>
</evidence>
<keyword evidence="7 8" id="KW-0464">Manganese</keyword>
<dbReference type="Pfam" id="PF02659">
    <property type="entry name" value="Mntp"/>
    <property type="match status" value="1"/>
</dbReference>
<evidence type="ECO:0000313" key="9">
    <source>
        <dbReference type="EMBL" id="MSU03032.1"/>
    </source>
</evidence>
<keyword evidence="3 8" id="KW-0812">Transmembrane</keyword>
<evidence type="ECO:0000256" key="4">
    <source>
        <dbReference type="ARBA" id="ARBA00022989"/>
    </source>
</evidence>
<comment type="subcellular location">
    <subcellularLocation>
        <location evidence="8">Cell membrane</location>
        <topology evidence="8">Multi-pass membrane protein</topology>
    </subcellularLocation>
</comment>
<evidence type="ECO:0000256" key="2">
    <source>
        <dbReference type="ARBA" id="ARBA00022475"/>
    </source>
</evidence>
<dbReference type="InterPro" id="IPR022929">
    <property type="entry name" value="Put_MntP"/>
</dbReference>
<feature type="transmembrane region" description="Helical" evidence="8">
    <location>
        <begin position="38"/>
        <end position="59"/>
    </location>
</feature>
<dbReference type="Proteomes" id="UP000469523">
    <property type="component" value="Unassembled WGS sequence"/>
</dbReference>
<keyword evidence="2 8" id="KW-1003">Cell membrane</keyword>
<keyword evidence="5 8" id="KW-0406">Ion transport</keyword>
<accession>A0A6N7XQE8</accession>
<evidence type="ECO:0000256" key="6">
    <source>
        <dbReference type="ARBA" id="ARBA00023136"/>
    </source>
</evidence>
<reference evidence="9 10" key="1">
    <citation type="submission" date="2019-09" db="EMBL/GenBank/DDBJ databases">
        <title>In-depth cultivation of the pig gut microbiome towards novel bacterial diversity and tailored functional studies.</title>
        <authorList>
            <person name="Wylensek D."/>
            <person name="Hitch T.C.A."/>
            <person name="Clavel T."/>
        </authorList>
    </citation>
    <scope>NUCLEOTIDE SEQUENCE [LARGE SCALE GENOMIC DNA]</scope>
    <source>
        <strain evidence="9 10">WCA3-693-APC-4?</strain>
    </source>
</reference>
<name>A0A6N7XQE8_9FIRM</name>
<keyword evidence="6 8" id="KW-0472">Membrane</keyword>
<dbReference type="PANTHER" id="PTHR35529">
    <property type="entry name" value="MANGANESE EFFLUX PUMP MNTP-RELATED"/>
    <property type="match status" value="1"/>
</dbReference>
<evidence type="ECO:0000256" key="3">
    <source>
        <dbReference type="ARBA" id="ARBA00022692"/>
    </source>
</evidence>